<dbReference type="EMBL" id="MZNU01000218">
    <property type="protein sequence ID" value="OWP02675.1"/>
    <property type="molecule type" value="Genomic_DNA"/>
</dbReference>
<name>A0A218Z5Z8_9HELO</name>
<dbReference type="Proteomes" id="UP000242519">
    <property type="component" value="Unassembled WGS sequence"/>
</dbReference>
<organism evidence="2 3">
    <name type="scientific">Diplocarpon coronariae</name>
    <dbReference type="NCBI Taxonomy" id="2795749"/>
    <lineage>
        <taxon>Eukaryota</taxon>
        <taxon>Fungi</taxon>
        <taxon>Dikarya</taxon>
        <taxon>Ascomycota</taxon>
        <taxon>Pezizomycotina</taxon>
        <taxon>Leotiomycetes</taxon>
        <taxon>Helotiales</taxon>
        <taxon>Drepanopezizaceae</taxon>
        <taxon>Diplocarpon</taxon>
    </lineage>
</organism>
<feature type="region of interest" description="Disordered" evidence="1">
    <location>
        <begin position="79"/>
        <end position="98"/>
    </location>
</feature>
<dbReference type="InParanoid" id="A0A218Z5Z8"/>
<feature type="region of interest" description="Disordered" evidence="1">
    <location>
        <begin position="1"/>
        <end position="48"/>
    </location>
</feature>
<dbReference type="AlphaFoldDB" id="A0A218Z5Z8"/>
<evidence type="ECO:0000256" key="1">
    <source>
        <dbReference type="SAM" id="MobiDB-lite"/>
    </source>
</evidence>
<gene>
    <name evidence="2" type="ORF">B2J93_6640</name>
</gene>
<accession>A0A218Z5Z8</accession>
<evidence type="ECO:0000313" key="2">
    <source>
        <dbReference type="EMBL" id="OWP02675.1"/>
    </source>
</evidence>
<reference evidence="2 3" key="1">
    <citation type="submission" date="2017-04" db="EMBL/GenBank/DDBJ databases">
        <title>Draft genome sequence of Marssonina coronaria NL1: causal agent of apple blotch.</title>
        <authorList>
            <person name="Cheng Q."/>
        </authorList>
    </citation>
    <scope>NUCLEOTIDE SEQUENCE [LARGE SCALE GENOMIC DNA]</scope>
    <source>
        <strain evidence="2 3">NL1</strain>
    </source>
</reference>
<comment type="caution">
    <text evidence="2">The sequence shown here is derived from an EMBL/GenBank/DDBJ whole genome shotgun (WGS) entry which is preliminary data.</text>
</comment>
<feature type="compositionally biased region" description="Basic and acidic residues" evidence="1">
    <location>
        <begin position="1"/>
        <end position="18"/>
    </location>
</feature>
<feature type="compositionally biased region" description="Pro residues" evidence="1">
    <location>
        <begin position="28"/>
        <end position="39"/>
    </location>
</feature>
<evidence type="ECO:0000313" key="3">
    <source>
        <dbReference type="Proteomes" id="UP000242519"/>
    </source>
</evidence>
<sequence>MDDRSDEWMNGRADERTSHKGFASLHPLTPPSPPPPPPLQISSSRQADWLLAPQAATAAARGAVSRSPKEEICLGRQAGGGLHVPVSPHPRLADTVPADASQWAPDVLDPICTGTRV</sequence>
<protein>
    <submittedName>
        <fullName evidence="2">Uncharacterized protein</fullName>
    </submittedName>
</protein>
<proteinExistence type="predicted"/>
<keyword evidence="3" id="KW-1185">Reference proteome</keyword>